<accession>A0AAN5CYI5</accession>
<name>A0AAN5CYI5_9BILA</name>
<evidence type="ECO:0000313" key="1">
    <source>
        <dbReference type="EMBL" id="GMR52387.1"/>
    </source>
</evidence>
<protein>
    <submittedName>
        <fullName evidence="1">Uncharacterized protein</fullName>
    </submittedName>
</protein>
<dbReference type="AlphaFoldDB" id="A0AAN5CYI5"/>
<organism evidence="1 2">
    <name type="scientific">Pristionchus mayeri</name>
    <dbReference type="NCBI Taxonomy" id="1317129"/>
    <lineage>
        <taxon>Eukaryota</taxon>
        <taxon>Metazoa</taxon>
        <taxon>Ecdysozoa</taxon>
        <taxon>Nematoda</taxon>
        <taxon>Chromadorea</taxon>
        <taxon>Rhabditida</taxon>
        <taxon>Rhabditina</taxon>
        <taxon>Diplogasteromorpha</taxon>
        <taxon>Diplogasteroidea</taxon>
        <taxon>Neodiplogasteridae</taxon>
        <taxon>Pristionchus</taxon>
    </lineage>
</organism>
<comment type="caution">
    <text evidence="1">The sequence shown here is derived from an EMBL/GenBank/DDBJ whole genome shotgun (WGS) entry which is preliminary data.</text>
</comment>
<proteinExistence type="predicted"/>
<keyword evidence="2" id="KW-1185">Reference proteome</keyword>
<sequence length="120" mass="13284">MSAHFFIKILYTEITYHCIHIHSIRTGCLHFAEFIDECLLVCLDLFGDVGRERRLQGSHLLVLLLGSLVGAEDLDEVTRGLLSLGGELGDALTGLFGVGLIDLREPLEGVDEVLHGHYRV</sequence>
<dbReference type="EMBL" id="BTRK01000005">
    <property type="protein sequence ID" value="GMR52387.1"/>
    <property type="molecule type" value="Genomic_DNA"/>
</dbReference>
<dbReference type="Proteomes" id="UP001328107">
    <property type="component" value="Unassembled WGS sequence"/>
</dbReference>
<gene>
    <name evidence="1" type="ORF">PMAYCL1PPCAC_22582</name>
</gene>
<reference evidence="2" key="1">
    <citation type="submission" date="2022-10" db="EMBL/GenBank/DDBJ databases">
        <title>Genome assembly of Pristionchus species.</title>
        <authorList>
            <person name="Yoshida K."/>
            <person name="Sommer R.J."/>
        </authorList>
    </citation>
    <scope>NUCLEOTIDE SEQUENCE [LARGE SCALE GENOMIC DNA]</scope>
    <source>
        <strain evidence="2">RS5460</strain>
    </source>
</reference>
<evidence type="ECO:0000313" key="2">
    <source>
        <dbReference type="Proteomes" id="UP001328107"/>
    </source>
</evidence>